<dbReference type="SMART" id="SM00276">
    <property type="entry name" value="GLECT"/>
    <property type="match status" value="1"/>
</dbReference>
<dbReference type="RefSeq" id="NP_492883.1">
    <property type="nucleotide sequence ID" value="NM_060482.1"/>
</dbReference>
<accession>O01331</accession>
<dbReference type="InterPro" id="IPR001079">
    <property type="entry name" value="Galectin_CRD"/>
</dbReference>
<dbReference type="CDD" id="cd00070">
    <property type="entry name" value="GLECT"/>
    <property type="match status" value="1"/>
</dbReference>
<keyword evidence="1 2" id="KW-0430">Lectin</keyword>
<dbReference type="InParanoid" id="O01331"/>
<dbReference type="WormBase" id="F46A8.5">
    <property type="protein sequence ID" value="CE10566"/>
    <property type="gene ID" value="WBGene00009748"/>
</dbReference>
<sequence>MRLLHVLLLFTFLVVASGFVLGTGGGGFSSSSEEYRHRPRGGRGPRYDDGSSEDYSGGHHRPPRPPRPPRPTPRPVENMETINGPFGSNSRIPIPGGYWDTGKVLRFYGVPGQGRWSINLAQGIVWLFRFASQPDLGRVVRTRHQNGQFLQGDTYGGNPFPAGANFNVTMINQPSAIEIHVNQVFFTNYNHRTGNPSRDYQFIDIIENVIISKIEITR</sequence>
<keyword evidence="4" id="KW-0732">Signal</keyword>
<dbReference type="HOGENOM" id="CLU_1176357_0_0_1"/>
<evidence type="ECO:0000259" key="5">
    <source>
        <dbReference type="PROSITE" id="PS51304"/>
    </source>
</evidence>
<keyword evidence="7" id="KW-1185">Reference proteome</keyword>
<dbReference type="GeneID" id="185821"/>
<evidence type="ECO:0000313" key="8">
    <source>
        <dbReference type="WormBase" id="F46A8.5"/>
    </source>
</evidence>
<dbReference type="SUPFAM" id="SSF49899">
    <property type="entry name" value="Concanavalin A-like lectins/glucanases"/>
    <property type="match status" value="1"/>
</dbReference>
<dbReference type="GO" id="GO:0016936">
    <property type="term" value="F:galactoside binding"/>
    <property type="evidence" value="ECO:0000318"/>
    <property type="project" value="GO_Central"/>
</dbReference>
<dbReference type="PaxDb" id="6239-F46A8.5"/>
<evidence type="ECO:0000256" key="3">
    <source>
        <dbReference type="SAM" id="MobiDB-lite"/>
    </source>
</evidence>
<name>O01331_CAEEL</name>
<dbReference type="Proteomes" id="UP000001940">
    <property type="component" value="Chromosome I"/>
</dbReference>
<dbReference type="Pfam" id="PF00337">
    <property type="entry name" value="Gal-bind_lectin"/>
    <property type="match status" value="1"/>
</dbReference>
<proteinExistence type="predicted"/>
<feature type="compositionally biased region" description="Pro residues" evidence="3">
    <location>
        <begin position="65"/>
        <end position="74"/>
    </location>
</feature>
<dbReference type="PROSITE" id="PS51304">
    <property type="entry name" value="GALECTIN"/>
    <property type="match status" value="1"/>
</dbReference>
<dbReference type="PIR" id="T22261">
    <property type="entry name" value="T22261"/>
</dbReference>
<dbReference type="SMART" id="SM00908">
    <property type="entry name" value="Gal-bind_lectin"/>
    <property type="match status" value="1"/>
</dbReference>
<gene>
    <name evidence="6" type="ORF">CELE_F46A8.5</name>
    <name evidence="6 8" type="ORF">F46A8.5</name>
</gene>
<dbReference type="AlphaFoldDB" id="O01331"/>
<evidence type="ECO:0000256" key="1">
    <source>
        <dbReference type="ARBA" id="ARBA00022734"/>
    </source>
</evidence>
<dbReference type="EMBL" id="BX284601">
    <property type="protein sequence ID" value="CAB04391.1"/>
    <property type="molecule type" value="Genomic_DNA"/>
</dbReference>
<evidence type="ECO:0000256" key="2">
    <source>
        <dbReference type="RuleBase" id="RU102079"/>
    </source>
</evidence>
<feature type="signal peptide" evidence="4">
    <location>
        <begin position="1"/>
        <end position="18"/>
    </location>
</feature>
<dbReference type="AGR" id="WB:WBGene00009748"/>
<reference evidence="6 7" key="1">
    <citation type="journal article" date="1998" name="Science">
        <title>Genome sequence of the nematode C. elegans: a platform for investigating biology.</title>
        <authorList>
            <consortium name="The C. elegans sequencing consortium"/>
            <person name="Sulson J.E."/>
            <person name="Waterston R."/>
        </authorList>
    </citation>
    <scope>NUCLEOTIDE SEQUENCE [LARGE SCALE GENOMIC DNA]</scope>
    <source>
        <strain evidence="6 7">Bristol N2</strain>
    </source>
</reference>
<dbReference type="InterPro" id="IPR044156">
    <property type="entry name" value="Galectin-like"/>
</dbReference>
<dbReference type="GO" id="GO:0030246">
    <property type="term" value="F:carbohydrate binding"/>
    <property type="evidence" value="ECO:0000318"/>
    <property type="project" value="GO_Central"/>
</dbReference>
<dbReference type="UCSC" id="F46A8.5">
    <property type="organism name" value="c. elegans"/>
</dbReference>
<organism evidence="6 7">
    <name type="scientific">Caenorhabditis elegans</name>
    <dbReference type="NCBI Taxonomy" id="6239"/>
    <lineage>
        <taxon>Eukaryota</taxon>
        <taxon>Metazoa</taxon>
        <taxon>Ecdysozoa</taxon>
        <taxon>Nematoda</taxon>
        <taxon>Chromadorea</taxon>
        <taxon>Rhabditida</taxon>
        <taxon>Rhabditina</taxon>
        <taxon>Rhabditomorpha</taxon>
        <taxon>Rhabditoidea</taxon>
        <taxon>Rhabditidae</taxon>
        <taxon>Peloderinae</taxon>
        <taxon>Caenorhabditis</taxon>
    </lineage>
</organism>
<dbReference type="Gene3D" id="2.60.120.200">
    <property type="match status" value="1"/>
</dbReference>
<dbReference type="Reactome" id="R-CEL-6798695">
    <property type="pathway name" value="Neutrophil degranulation"/>
</dbReference>
<dbReference type="InterPro" id="IPR013320">
    <property type="entry name" value="ConA-like_dom_sf"/>
</dbReference>
<dbReference type="PhylomeDB" id="O01331"/>
<dbReference type="FunFam" id="2.60.120.200:FF:000288">
    <property type="entry name" value="Galectin"/>
    <property type="match status" value="1"/>
</dbReference>
<evidence type="ECO:0000313" key="6">
    <source>
        <dbReference type="EMBL" id="CAB04391.1"/>
    </source>
</evidence>
<dbReference type="FunCoup" id="O01331">
    <property type="interactions" value="7"/>
</dbReference>
<dbReference type="eggNOG" id="KOG3587">
    <property type="taxonomic scope" value="Eukaryota"/>
</dbReference>
<dbReference type="CTD" id="185821"/>
<dbReference type="PANTHER" id="PTHR11346:SF116">
    <property type="entry name" value="GALECTIN"/>
    <property type="match status" value="1"/>
</dbReference>
<protein>
    <recommendedName>
        <fullName evidence="2">Galectin</fullName>
    </recommendedName>
</protein>
<dbReference type="PANTHER" id="PTHR11346">
    <property type="entry name" value="GALECTIN"/>
    <property type="match status" value="1"/>
</dbReference>
<dbReference type="IntAct" id="O01331">
    <property type="interactions" value="1"/>
</dbReference>
<evidence type="ECO:0000313" key="7">
    <source>
        <dbReference type="Proteomes" id="UP000001940"/>
    </source>
</evidence>
<dbReference type="KEGG" id="cel:CELE_F46A8.5"/>
<evidence type="ECO:0000256" key="4">
    <source>
        <dbReference type="SAM" id="SignalP"/>
    </source>
</evidence>
<dbReference type="Bgee" id="WBGene00009748">
    <property type="expression patterns" value="Expressed in adult organism and 1 other cell type or tissue"/>
</dbReference>
<feature type="region of interest" description="Disordered" evidence="3">
    <location>
        <begin position="26"/>
        <end position="87"/>
    </location>
</feature>
<feature type="chain" id="PRO_5004156657" description="Galectin" evidence="4">
    <location>
        <begin position="19"/>
        <end position="218"/>
    </location>
</feature>
<dbReference type="SMR" id="O01331"/>
<feature type="domain" description="Galectin" evidence="5">
    <location>
        <begin position="91"/>
        <end position="217"/>
    </location>
</feature>